<feature type="compositionally biased region" description="Gly residues" evidence="1">
    <location>
        <begin position="102"/>
        <end position="111"/>
    </location>
</feature>
<keyword evidence="2" id="KW-0732">Signal</keyword>
<dbReference type="Proteomes" id="UP000031192">
    <property type="component" value="Unassembled WGS sequence"/>
</dbReference>
<feature type="signal peptide" evidence="2">
    <location>
        <begin position="1"/>
        <end position="17"/>
    </location>
</feature>
<evidence type="ECO:0000256" key="2">
    <source>
        <dbReference type="SAM" id="SignalP"/>
    </source>
</evidence>
<name>A0A0B4GSD7_METGA</name>
<reference evidence="3 4" key="1">
    <citation type="journal article" date="2014" name="Proc. Natl. Acad. Sci. U.S.A.">
        <title>Trajectory and genomic determinants of fungal-pathogen speciation and host adaptation.</title>
        <authorList>
            <person name="Hu X."/>
            <person name="Xiao G."/>
            <person name="Zheng P."/>
            <person name="Shang Y."/>
            <person name="Su Y."/>
            <person name="Zhang X."/>
            <person name="Liu X."/>
            <person name="Zhan S."/>
            <person name="St Leger R.J."/>
            <person name="Wang C."/>
        </authorList>
    </citation>
    <scope>NUCLEOTIDE SEQUENCE [LARGE SCALE GENOMIC DNA]</scope>
    <source>
        <strain evidence="3 4">ARSEF 977</strain>
    </source>
</reference>
<organism evidence="3 4">
    <name type="scientific">Metarhizium guizhouense (strain ARSEF 977)</name>
    <dbReference type="NCBI Taxonomy" id="1276136"/>
    <lineage>
        <taxon>Eukaryota</taxon>
        <taxon>Fungi</taxon>
        <taxon>Dikarya</taxon>
        <taxon>Ascomycota</taxon>
        <taxon>Pezizomycotina</taxon>
        <taxon>Sordariomycetes</taxon>
        <taxon>Hypocreomycetidae</taxon>
        <taxon>Hypocreales</taxon>
        <taxon>Clavicipitaceae</taxon>
        <taxon>Metarhizium</taxon>
    </lineage>
</organism>
<proteinExistence type="predicted"/>
<comment type="caution">
    <text evidence="3">The sequence shown here is derived from an EMBL/GenBank/DDBJ whole genome shotgun (WGS) entry which is preliminary data.</text>
</comment>
<protein>
    <submittedName>
        <fullName evidence="3">Uncharacterized protein</fullName>
    </submittedName>
</protein>
<accession>A0A0B4GSD7</accession>
<dbReference type="EMBL" id="AZNH01000081">
    <property type="protein sequence ID" value="KID82577.1"/>
    <property type="molecule type" value="Genomic_DNA"/>
</dbReference>
<feature type="chain" id="PRO_5002089833" evidence="2">
    <location>
        <begin position="18"/>
        <end position="146"/>
    </location>
</feature>
<feature type="region of interest" description="Disordered" evidence="1">
    <location>
        <begin position="96"/>
        <end position="146"/>
    </location>
</feature>
<evidence type="ECO:0000313" key="3">
    <source>
        <dbReference type="EMBL" id="KID82577.1"/>
    </source>
</evidence>
<evidence type="ECO:0000313" key="4">
    <source>
        <dbReference type="Proteomes" id="UP000031192"/>
    </source>
</evidence>
<keyword evidence="4" id="KW-1185">Reference proteome</keyword>
<dbReference type="OrthoDB" id="10397983at2759"/>
<sequence>MKYSITLVSTFIAAALAGPVGPTPTDNCPTFKGNELGNRFRVMEDELCRGQNKFGISESSCKLEVRRCVEGMTRVCSVNDGASQVEKCMDDKKKLHDQFGQSGAGKTPGRGSGEKPKDAGGITFDDAALPPTNFGMDKAPSGFEKK</sequence>
<dbReference type="HOGENOM" id="CLU_149484_0_0_1"/>
<gene>
    <name evidence="3" type="ORF">MGU_10119</name>
</gene>
<evidence type="ECO:0000256" key="1">
    <source>
        <dbReference type="SAM" id="MobiDB-lite"/>
    </source>
</evidence>
<dbReference type="AlphaFoldDB" id="A0A0B4GSD7"/>